<organism evidence="2 3">
    <name type="scientific">Clunio marinus</name>
    <dbReference type="NCBI Taxonomy" id="568069"/>
    <lineage>
        <taxon>Eukaryota</taxon>
        <taxon>Metazoa</taxon>
        <taxon>Ecdysozoa</taxon>
        <taxon>Arthropoda</taxon>
        <taxon>Hexapoda</taxon>
        <taxon>Insecta</taxon>
        <taxon>Pterygota</taxon>
        <taxon>Neoptera</taxon>
        <taxon>Endopterygota</taxon>
        <taxon>Diptera</taxon>
        <taxon>Nematocera</taxon>
        <taxon>Chironomoidea</taxon>
        <taxon>Chironomidae</taxon>
        <taxon>Clunio</taxon>
    </lineage>
</organism>
<accession>A0A1J1IA21</accession>
<evidence type="ECO:0000313" key="2">
    <source>
        <dbReference type="EMBL" id="CRK97104.1"/>
    </source>
</evidence>
<feature type="region of interest" description="Disordered" evidence="1">
    <location>
        <begin position="122"/>
        <end position="141"/>
    </location>
</feature>
<dbReference type="AlphaFoldDB" id="A0A1J1IA21"/>
<gene>
    <name evidence="2" type="ORF">CLUMA_CG010460</name>
</gene>
<evidence type="ECO:0000256" key="1">
    <source>
        <dbReference type="SAM" id="MobiDB-lite"/>
    </source>
</evidence>
<reference evidence="2 3" key="1">
    <citation type="submission" date="2015-04" db="EMBL/GenBank/DDBJ databases">
        <authorList>
            <person name="Syromyatnikov M.Y."/>
            <person name="Popov V.N."/>
        </authorList>
    </citation>
    <scope>NUCLEOTIDE SEQUENCE [LARGE SCALE GENOMIC DNA]</scope>
</reference>
<sequence>MYQTFPKSDKQRNEYVCFKNQMTFLLVMQIIIKISLRSYPCTNEVSFTLTMDPPKDSVNRLIKFEVRAKSQQQGFKEFKFGKNYFKFQNAITEFKTDFAIFNSGDSSVLEINAKITVLEDRSNNIYEPQEDHQDENEDQTF</sequence>
<evidence type="ECO:0000313" key="3">
    <source>
        <dbReference type="Proteomes" id="UP000183832"/>
    </source>
</evidence>
<proteinExistence type="predicted"/>
<feature type="compositionally biased region" description="Acidic residues" evidence="1">
    <location>
        <begin position="132"/>
        <end position="141"/>
    </location>
</feature>
<name>A0A1J1IA21_9DIPT</name>
<keyword evidence="3" id="KW-1185">Reference proteome</keyword>
<dbReference type="Proteomes" id="UP000183832">
    <property type="component" value="Unassembled WGS sequence"/>
</dbReference>
<protein>
    <submittedName>
        <fullName evidence="2">CLUMA_CG010460, isoform A</fullName>
    </submittedName>
</protein>
<dbReference type="EMBL" id="CVRI01000046">
    <property type="protein sequence ID" value="CRK97104.1"/>
    <property type="molecule type" value="Genomic_DNA"/>
</dbReference>